<dbReference type="EMBL" id="UINC01090716">
    <property type="protein sequence ID" value="SVC42903.1"/>
    <property type="molecule type" value="Genomic_DNA"/>
</dbReference>
<dbReference type="InterPro" id="IPR023058">
    <property type="entry name" value="PPIase_PpiC_CS"/>
</dbReference>
<proteinExistence type="predicted"/>
<reference evidence="2" key="1">
    <citation type="submission" date="2018-05" db="EMBL/GenBank/DDBJ databases">
        <authorList>
            <person name="Lanie J.A."/>
            <person name="Ng W.-L."/>
            <person name="Kazmierczak K.M."/>
            <person name="Andrzejewski T.M."/>
            <person name="Davidsen T.M."/>
            <person name="Wayne K.J."/>
            <person name="Tettelin H."/>
            <person name="Glass J.I."/>
            <person name="Rusch D."/>
            <person name="Podicherti R."/>
            <person name="Tsui H.-C.T."/>
            <person name="Winkler M.E."/>
        </authorList>
    </citation>
    <scope>NUCLEOTIDE SEQUENCE</scope>
</reference>
<dbReference type="InterPro" id="IPR050245">
    <property type="entry name" value="PrsA_foldase"/>
</dbReference>
<dbReference type="SUPFAM" id="SSF54534">
    <property type="entry name" value="FKBP-like"/>
    <property type="match status" value="1"/>
</dbReference>
<dbReference type="AlphaFoldDB" id="A0A382M1Z9"/>
<accession>A0A382M1Z9</accession>
<name>A0A382M1Z9_9ZZZZ</name>
<dbReference type="Pfam" id="PF00639">
    <property type="entry name" value="Rotamase"/>
    <property type="match status" value="1"/>
</dbReference>
<protein>
    <recommendedName>
        <fullName evidence="1">PpiC domain-containing protein</fullName>
    </recommendedName>
</protein>
<evidence type="ECO:0000313" key="2">
    <source>
        <dbReference type="EMBL" id="SVC42903.1"/>
    </source>
</evidence>
<dbReference type="PANTHER" id="PTHR47245">
    <property type="entry name" value="PEPTIDYLPROLYL ISOMERASE"/>
    <property type="match status" value="1"/>
</dbReference>
<dbReference type="PANTHER" id="PTHR47245:SF2">
    <property type="entry name" value="PEPTIDYL-PROLYL CIS-TRANS ISOMERASE HP_0175-RELATED"/>
    <property type="match status" value="1"/>
</dbReference>
<dbReference type="InterPro" id="IPR000297">
    <property type="entry name" value="PPIase_PpiC"/>
</dbReference>
<gene>
    <name evidence="2" type="ORF">METZ01_LOCUS295757</name>
</gene>
<feature type="domain" description="PpiC" evidence="1">
    <location>
        <begin position="130"/>
        <end position="222"/>
    </location>
</feature>
<dbReference type="PROSITE" id="PS01096">
    <property type="entry name" value="PPIC_PPIASE_1"/>
    <property type="match status" value="1"/>
</dbReference>
<sequence>MVGALVGSGCGSSATAVRVGDRSLDRDDLMSWVSDRTGVETEMTVPSEIVVETVAEWIINESLADLLAEHGWTPDDKARNSARDQLLVAGIDPEDARLPTYIDWQAVRARAASGGPEVRAAYEAHVALLSHELCTSHVLVASEADAREVLDLLGSGRPFAEVARALSQDSGSAARGGTLGCVPLGSFVPTFERATLGALRDGKTLVGPVPSQFGFHVIRVNEIAPVTPVAFEDLGDRTVSVAFQIATLTRTVEVDGRYGTWDPTVGQVVPPAGPR</sequence>
<evidence type="ECO:0000259" key="1">
    <source>
        <dbReference type="PROSITE" id="PS50198"/>
    </source>
</evidence>
<dbReference type="PROSITE" id="PS50198">
    <property type="entry name" value="PPIC_PPIASE_2"/>
    <property type="match status" value="1"/>
</dbReference>
<dbReference type="GO" id="GO:0003755">
    <property type="term" value="F:peptidyl-prolyl cis-trans isomerase activity"/>
    <property type="evidence" value="ECO:0007669"/>
    <property type="project" value="InterPro"/>
</dbReference>
<dbReference type="Gene3D" id="3.10.50.40">
    <property type="match status" value="1"/>
</dbReference>
<organism evidence="2">
    <name type="scientific">marine metagenome</name>
    <dbReference type="NCBI Taxonomy" id="408172"/>
    <lineage>
        <taxon>unclassified sequences</taxon>
        <taxon>metagenomes</taxon>
        <taxon>ecological metagenomes</taxon>
    </lineage>
</organism>
<dbReference type="InterPro" id="IPR046357">
    <property type="entry name" value="PPIase_dom_sf"/>
</dbReference>